<evidence type="ECO:0000259" key="9">
    <source>
        <dbReference type="PROSITE" id="PS50850"/>
    </source>
</evidence>
<dbReference type="PANTHER" id="PTHR24064">
    <property type="entry name" value="SOLUTE CARRIER FAMILY 22 MEMBER"/>
    <property type="match status" value="1"/>
</dbReference>
<gene>
    <name evidence="11" type="primary">slc22a7b.1</name>
</gene>
<evidence type="ECO:0000256" key="7">
    <source>
        <dbReference type="ARBA" id="ARBA00042362"/>
    </source>
</evidence>
<evidence type="ECO:0000256" key="1">
    <source>
        <dbReference type="ARBA" id="ARBA00022692"/>
    </source>
</evidence>
<keyword evidence="2 8" id="KW-1133">Transmembrane helix</keyword>
<dbReference type="InterPro" id="IPR020846">
    <property type="entry name" value="MFS_dom"/>
</dbReference>
<evidence type="ECO:0000313" key="10">
    <source>
        <dbReference type="Proteomes" id="UP000504632"/>
    </source>
</evidence>
<feature type="transmembrane region" description="Helical" evidence="8">
    <location>
        <begin position="141"/>
        <end position="160"/>
    </location>
</feature>
<evidence type="ECO:0000256" key="8">
    <source>
        <dbReference type="SAM" id="Phobius"/>
    </source>
</evidence>
<dbReference type="Proteomes" id="UP000504632">
    <property type="component" value="Chromosome 10"/>
</dbReference>
<dbReference type="FunFam" id="1.20.1250.20:FF:000023">
    <property type="entry name" value="Solute carrier family 22 member 6"/>
    <property type="match status" value="1"/>
</dbReference>
<dbReference type="InParanoid" id="A0A6J2WJ25"/>
<dbReference type="OrthoDB" id="2544694at2759"/>
<dbReference type="PROSITE" id="PS50850">
    <property type="entry name" value="MFS"/>
    <property type="match status" value="1"/>
</dbReference>
<keyword evidence="1 8" id="KW-0812">Transmembrane</keyword>
<dbReference type="GeneID" id="115823426"/>
<name>A0A6J2WJ25_CHACN</name>
<keyword evidence="10" id="KW-1185">Reference proteome</keyword>
<feature type="transmembrane region" description="Helical" evidence="8">
    <location>
        <begin position="488"/>
        <end position="508"/>
    </location>
</feature>
<feature type="transmembrane region" description="Helical" evidence="8">
    <location>
        <begin position="226"/>
        <end position="248"/>
    </location>
</feature>
<evidence type="ECO:0000256" key="5">
    <source>
        <dbReference type="ARBA" id="ARBA00039897"/>
    </source>
</evidence>
<dbReference type="CTD" id="393320"/>
<dbReference type="InterPro" id="IPR036259">
    <property type="entry name" value="MFS_trans_sf"/>
</dbReference>
<evidence type="ECO:0000256" key="2">
    <source>
        <dbReference type="ARBA" id="ARBA00022989"/>
    </source>
</evidence>
<proteinExistence type="predicted"/>
<dbReference type="GO" id="GO:0009925">
    <property type="term" value="C:basal plasma membrane"/>
    <property type="evidence" value="ECO:0007669"/>
    <property type="project" value="UniProtKB-SubCell"/>
</dbReference>
<evidence type="ECO:0000256" key="6">
    <source>
        <dbReference type="ARBA" id="ARBA00041768"/>
    </source>
</evidence>
<feature type="transmembrane region" description="Helical" evidence="8">
    <location>
        <begin position="372"/>
        <end position="393"/>
    </location>
</feature>
<dbReference type="GO" id="GO:0022857">
    <property type="term" value="F:transmembrane transporter activity"/>
    <property type="evidence" value="ECO:0007669"/>
    <property type="project" value="InterPro"/>
</dbReference>
<reference evidence="11" key="1">
    <citation type="submission" date="2025-08" db="UniProtKB">
        <authorList>
            <consortium name="RefSeq"/>
        </authorList>
    </citation>
    <scope>IDENTIFICATION</scope>
</reference>
<organism evidence="10 11">
    <name type="scientific">Chanos chanos</name>
    <name type="common">Milkfish</name>
    <name type="synonym">Mugil chanos</name>
    <dbReference type="NCBI Taxonomy" id="29144"/>
    <lineage>
        <taxon>Eukaryota</taxon>
        <taxon>Metazoa</taxon>
        <taxon>Chordata</taxon>
        <taxon>Craniata</taxon>
        <taxon>Vertebrata</taxon>
        <taxon>Euteleostomi</taxon>
        <taxon>Actinopterygii</taxon>
        <taxon>Neopterygii</taxon>
        <taxon>Teleostei</taxon>
        <taxon>Ostariophysi</taxon>
        <taxon>Gonorynchiformes</taxon>
        <taxon>Chanidae</taxon>
        <taxon>Chanos</taxon>
    </lineage>
</organism>
<evidence type="ECO:0000256" key="3">
    <source>
        <dbReference type="ARBA" id="ARBA00023136"/>
    </source>
</evidence>
<dbReference type="Pfam" id="PF07690">
    <property type="entry name" value="MFS_1"/>
    <property type="match status" value="1"/>
</dbReference>
<evidence type="ECO:0000313" key="11">
    <source>
        <dbReference type="RefSeq" id="XP_030643336.1"/>
    </source>
</evidence>
<evidence type="ECO:0000256" key="4">
    <source>
        <dbReference type="ARBA" id="ARBA00034696"/>
    </source>
</evidence>
<feature type="transmembrane region" description="Helical" evidence="8">
    <location>
        <begin position="400"/>
        <end position="419"/>
    </location>
</feature>
<feature type="transmembrane region" description="Helical" evidence="8">
    <location>
        <begin position="342"/>
        <end position="360"/>
    </location>
</feature>
<comment type="subcellular location">
    <subcellularLocation>
        <location evidence="4">Basal cell membrane</location>
        <topology evidence="4">Multi-pass membrane protein</topology>
    </subcellularLocation>
</comment>
<dbReference type="InterPro" id="IPR011701">
    <property type="entry name" value="MFS"/>
</dbReference>
<dbReference type="AlphaFoldDB" id="A0A6J2WJ25"/>
<keyword evidence="3 8" id="KW-0472">Membrane</keyword>
<feature type="transmembrane region" description="Helical" evidence="8">
    <location>
        <begin position="199"/>
        <end position="219"/>
    </location>
</feature>
<sequence length="552" mass="61634">MKFENLLAEVGGFGRYQITLMVLLVIPRVTLPFHFLLNNFIAAIPSHHCDISSLDGDDGLFGNLSQEEKMTVSVPVLEDGKHSSCQMFSEPQFHLLLNSSNSTGLPTVECQDGWVYDNSTFKNTLAMQWDLVCHQKGMNKASATIFFIGVMIGATTFGSLSDRYGRKRMLMVSYLMAICFGVASALSHSFTMFAVMRFFTGFGITGISIISIVLCVEWVDIKHRTFVGVIVSLDWSISTMVLPGIAYFIRDWRYLTITVTSPLVLAAITWRWIPESARWLLANGRLEEAHHYLSCCALANHREHNLKDISTQTLSTVIVSEDKGNRKYSYLDLIRTPKLRRLALLTGITWYGVAFTYYGISLNITGFGINLYLTQFIYGTIELPGKLMIYVSLNKLGRRYSQAGSMILTGVCIAITVVIPKDMWLPRTIVAVLGKGFSEASFTAVFLYTTELYPTVLRQNGLGYSSSVSRLGVAVAPLVSLLDEVWVALPQVLFCAVAITAGFFALLLPETRNVRLPETIDDIEQTRYPNVMLLYQLTRIATDCSAKFRVVS</sequence>
<feature type="transmembrane region" description="Helical" evidence="8">
    <location>
        <begin position="172"/>
        <end position="193"/>
    </location>
</feature>
<dbReference type="Gene3D" id="1.20.1250.20">
    <property type="entry name" value="MFS general substrate transporter like domains"/>
    <property type="match status" value="1"/>
</dbReference>
<dbReference type="SUPFAM" id="SSF103473">
    <property type="entry name" value="MFS general substrate transporter"/>
    <property type="match status" value="1"/>
</dbReference>
<accession>A0A6J2WJ25</accession>
<feature type="domain" description="Major facilitator superfamily (MFS) profile" evidence="9">
    <location>
        <begin position="87"/>
        <end position="512"/>
    </location>
</feature>
<dbReference type="RefSeq" id="XP_030643336.1">
    <property type="nucleotide sequence ID" value="XM_030787476.1"/>
</dbReference>
<protein>
    <recommendedName>
        <fullName evidence="5">Solute carrier family 22 member 6</fullName>
    </recommendedName>
    <alternativeName>
        <fullName evidence="7">Organic anion transporter 1</fullName>
    </alternativeName>
    <alternativeName>
        <fullName evidence="6">Renal organic anion transporter 1</fullName>
    </alternativeName>
</protein>